<organism evidence="13 14">
    <name type="scientific">Micavibrio aeruginosavorus</name>
    <dbReference type="NCBI Taxonomy" id="349221"/>
    <lineage>
        <taxon>Bacteria</taxon>
        <taxon>Pseudomonadati</taxon>
        <taxon>Bdellovibrionota</taxon>
        <taxon>Bdellovibrionia</taxon>
        <taxon>Bdellovibrionales</taxon>
        <taxon>Pseudobdellovibrionaceae</taxon>
        <taxon>Micavibrio</taxon>
    </lineage>
</organism>
<feature type="binding site" evidence="11">
    <location>
        <position position="242"/>
    </location>
    <ligand>
        <name>FMN</name>
        <dbReference type="ChEBI" id="CHEBI:58210"/>
    </ligand>
</feature>
<feature type="active site" description="Nucleophile" evidence="11">
    <location>
        <position position="174"/>
    </location>
</feature>
<protein>
    <recommendedName>
        <fullName evidence="11">Dihydroorotate dehydrogenase (quinone)</fullName>
        <ecNumber evidence="11">1.3.5.2</ecNumber>
    </recommendedName>
    <alternativeName>
        <fullName evidence="11">DHOdehase</fullName>
        <shortName evidence="11">DHOD</shortName>
        <shortName evidence="11">DHODase</shortName>
    </alternativeName>
    <alternativeName>
        <fullName evidence="11">Dihydroorotate oxidase</fullName>
    </alternativeName>
</protein>
<feature type="binding site" evidence="11">
    <location>
        <position position="265"/>
    </location>
    <ligand>
        <name>FMN</name>
        <dbReference type="ChEBI" id="CHEBI:58210"/>
    </ligand>
</feature>
<comment type="function">
    <text evidence="1 11">Catalyzes the conversion of dihydroorotate to orotate with quinone as electron acceptor.</text>
</comment>
<keyword evidence="9 11" id="KW-0472">Membrane</keyword>
<dbReference type="InterPro" id="IPR005720">
    <property type="entry name" value="Dihydroorotate_DH_cat"/>
</dbReference>
<dbReference type="EMBL" id="QFOT01000007">
    <property type="protein sequence ID" value="PZP57103.1"/>
    <property type="molecule type" value="Genomic_DNA"/>
</dbReference>
<feature type="domain" description="Dihydroorotate dehydrogenase catalytic" evidence="12">
    <location>
        <begin position="41"/>
        <end position="337"/>
    </location>
</feature>
<feature type="binding site" evidence="11">
    <location>
        <position position="171"/>
    </location>
    <ligand>
        <name>substrate</name>
    </ligand>
</feature>
<comment type="subunit">
    <text evidence="11">Monomer.</text>
</comment>
<evidence type="ECO:0000256" key="9">
    <source>
        <dbReference type="ARBA" id="ARBA00023136"/>
    </source>
</evidence>
<feature type="binding site" evidence="11">
    <location>
        <position position="214"/>
    </location>
    <ligand>
        <name>FMN</name>
        <dbReference type="ChEBI" id="CHEBI:58210"/>
    </ligand>
</feature>
<dbReference type="NCBIfam" id="NF003645">
    <property type="entry name" value="PRK05286.1-2"/>
    <property type="match status" value="1"/>
</dbReference>
<dbReference type="InterPro" id="IPR013785">
    <property type="entry name" value="Aldolase_TIM"/>
</dbReference>
<evidence type="ECO:0000256" key="11">
    <source>
        <dbReference type="HAMAP-Rule" id="MF_00225"/>
    </source>
</evidence>
<dbReference type="InterPro" id="IPR005719">
    <property type="entry name" value="Dihydroorotate_DH_2"/>
</dbReference>
<dbReference type="GO" id="GO:0005886">
    <property type="term" value="C:plasma membrane"/>
    <property type="evidence" value="ECO:0007669"/>
    <property type="project" value="UniProtKB-SubCell"/>
</dbReference>
<reference evidence="13 14" key="1">
    <citation type="submission" date="2017-08" db="EMBL/GenBank/DDBJ databases">
        <title>Infants hospitalized years apart are colonized by the same room-sourced microbial strains.</title>
        <authorList>
            <person name="Brooks B."/>
            <person name="Olm M.R."/>
            <person name="Firek B.A."/>
            <person name="Baker R."/>
            <person name="Thomas B.C."/>
            <person name="Morowitz M.J."/>
            <person name="Banfield J.F."/>
        </authorList>
    </citation>
    <scope>NUCLEOTIDE SEQUENCE [LARGE SCALE GENOMIC DNA]</scope>
    <source>
        <strain evidence="13">S2_006_000_R2_64</strain>
    </source>
</reference>
<evidence type="ECO:0000256" key="10">
    <source>
        <dbReference type="ARBA" id="ARBA00048639"/>
    </source>
</evidence>
<evidence type="ECO:0000256" key="2">
    <source>
        <dbReference type="ARBA" id="ARBA00004370"/>
    </source>
</evidence>
<feature type="binding site" evidence="11">
    <location>
        <position position="140"/>
    </location>
    <ligand>
        <name>FMN</name>
        <dbReference type="ChEBI" id="CHEBI:58210"/>
    </ligand>
</feature>
<evidence type="ECO:0000313" key="13">
    <source>
        <dbReference type="EMBL" id="PZP57103.1"/>
    </source>
</evidence>
<dbReference type="GO" id="GO:0044205">
    <property type="term" value="P:'de novo' UMP biosynthetic process"/>
    <property type="evidence" value="ECO:0007669"/>
    <property type="project" value="UniProtKB-UniRule"/>
</dbReference>
<comment type="similarity">
    <text evidence="4 11">Belongs to the dihydroorotate dehydrogenase family. Type 2 subfamily.</text>
</comment>
<dbReference type="UniPathway" id="UPA00070">
    <property type="reaction ID" value="UER00946"/>
</dbReference>
<keyword evidence="5 11" id="KW-0285">Flavoprotein</keyword>
<comment type="cofactor">
    <cofactor evidence="11">
        <name>FMN</name>
        <dbReference type="ChEBI" id="CHEBI:58210"/>
    </cofactor>
    <text evidence="11">Binds 1 FMN per subunit.</text>
</comment>
<feature type="binding site" evidence="11">
    <location>
        <begin position="243"/>
        <end position="244"/>
    </location>
    <ligand>
        <name>substrate</name>
    </ligand>
</feature>
<keyword evidence="8 11" id="KW-0560">Oxidoreductase</keyword>
<dbReference type="GO" id="GO:0005737">
    <property type="term" value="C:cytoplasm"/>
    <property type="evidence" value="ECO:0007669"/>
    <property type="project" value="InterPro"/>
</dbReference>
<feature type="binding site" evidence="11">
    <location>
        <position position="171"/>
    </location>
    <ligand>
        <name>FMN</name>
        <dbReference type="ChEBI" id="CHEBI:58210"/>
    </ligand>
</feature>
<feature type="binding site" evidence="11">
    <location>
        <begin position="58"/>
        <end position="62"/>
    </location>
    <ligand>
        <name>FMN</name>
        <dbReference type="ChEBI" id="CHEBI:58210"/>
    </ligand>
</feature>
<evidence type="ECO:0000256" key="4">
    <source>
        <dbReference type="ARBA" id="ARBA00005359"/>
    </source>
</evidence>
<dbReference type="SUPFAM" id="SSF51395">
    <property type="entry name" value="FMN-linked oxidoreductases"/>
    <property type="match status" value="1"/>
</dbReference>
<keyword evidence="6 11" id="KW-0288">FMN</keyword>
<feature type="binding site" evidence="11">
    <location>
        <begin position="107"/>
        <end position="111"/>
    </location>
    <ligand>
        <name>substrate</name>
    </ligand>
</feature>
<dbReference type="PANTHER" id="PTHR48109:SF4">
    <property type="entry name" value="DIHYDROOROTATE DEHYDROGENASE (QUINONE), MITOCHONDRIAL"/>
    <property type="match status" value="1"/>
</dbReference>
<dbReference type="HAMAP" id="MF_00225">
    <property type="entry name" value="DHO_dh_type2"/>
    <property type="match status" value="1"/>
</dbReference>
<evidence type="ECO:0000256" key="1">
    <source>
        <dbReference type="ARBA" id="ARBA00003125"/>
    </source>
</evidence>
<evidence type="ECO:0000256" key="8">
    <source>
        <dbReference type="ARBA" id="ARBA00023002"/>
    </source>
</evidence>
<dbReference type="NCBIfam" id="NF003652">
    <property type="entry name" value="PRK05286.2-5"/>
    <property type="match status" value="1"/>
</dbReference>
<dbReference type="InterPro" id="IPR050074">
    <property type="entry name" value="DHO_dehydrogenase"/>
</dbReference>
<gene>
    <name evidence="11" type="primary">pyrD</name>
    <name evidence="13" type="ORF">DI586_01370</name>
</gene>
<evidence type="ECO:0000313" key="14">
    <source>
        <dbReference type="Proteomes" id="UP000249739"/>
    </source>
</evidence>
<dbReference type="NCBIfam" id="TIGR01036">
    <property type="entry name" value="pyrD_sub2"/>
    <property type="match status" value="1"/>
</dbReference>
<dbReference type="AlphaFoldDB" id="A0A2W5FQ67"/>
<feature type="binding site" evidence="11">
    <location>
        <position position="82"/>
    </location>
    <ligand>
        <name>FMN</name>
        <dbReference type="ChEBI" id="CHEBI:58210"/>
    </ligand>
</feature>
<dbReference type="CDD" id="cd04738">
    <property type="entry name" value="DHOD_2_like"/>
    <property type="match status" value="1"/>
</dbReference>
<evidence type="ECO:0000256" key="3">
    <source>
        <dbReference type="ARBA" id="ARBA00005161"/>
    </source>
</evidence>
<dbReference type="Pfam" id="PF01180">
    <property type="entry name" value="DHO_dh"/>
    <property type="match status" value="1"/>
</dbReference>
<comment type="caution">
    <text evidence="13">The sequence shown here is derived from an EMBL/GenBank/DDBJ whole genome shotgun (WGS) entry which is preliminary data.</text>
</comment>
<name>A0A2W5FQ67_9BACT</name>
<dbReference type="PANTHER" id="PTHR48109">
    <property type="entry name" value="DIHYDROOROTATE DEHYDROGENASE (QUINONE), MITOCHONDRIAL-RELATED"/>
    <property type="match status" value="1"/>
</dbReference>
<evidence type="ECO:0000259" key="12">
    <source>
        <dbReference type="Pfam" id="PF01180"/>
    </source>
</evidence>
<dbReference type="Gene3D" id="3.20.20.70">
    <property type="entry name" value="Aldolase class I"/>
    <property type="match status" value="1"/>
</dbReference>
<evidence type="ECO:0000256" key="7">
    <source>
        <dbReference type="ARBA" id="ARBA00022975"/>
    </source>
</evidence>
<comment type="subcellular location">
    <subcellularLocation>
        <location evidence="11">Cell membrane</location>
        <topology evidence="11">Peripheral membrane protein</topology>
    </subcellularLocation>
    <subcellularLocation>
        <location evidence="2">Membrane</location>
    </subcellularLocation>
</comment>
<keyword evidence="11" id="KW-1003">Cell membrane</keyword>
<feature type="binding site" evidence="11">
    <location>
        <position position="176"/>
    </location>
    <ligand>
        <name>substrate</name>
    </ligand>
</feature>
<feature type="binding site" evidence="11">
    <location>
        <begin position="315"/>
        <end position="316"/>
    </location>
    <ligand>
        <name>FMN</name>
        <dbReference type="ChEBI" id="CHEBI:58210"/>
    </ligand>
</feature>
<proteinExistence type="inferred from homology"/>
<dbReference type="GO" id="GO:0006207">
    <property type="term" value="P:'de novo' pyrimidine nucleobase biosynthetic process"/>
    <property type="evidence" value="ECO:0007669"/>
    <property type="project" value="UniProtKB-UniRule"/>
</dbReference>
<sequence>MFNLIKHFLFRLDAENAHRLTIEALKRNLAPAVLPVTDTALRVELCGRIFPNPVGLAAGFDKNAEVIAPMLKLGFGFVEVGTVTIKPQKGNPRPRVFREPNHGAVINRMGFPNKGVGVFKANLHKFLTNRPRQHGVVGINIGMNKDQTDPASDYTALIRTLGPLSDYITINISSPNTPGLRNLQEKAPLTELLSAVLDERKKSCGVHPPPVFVKLAPDLDDAQVKDIADVLLTLKIDGVILTNTTLYRPEELPQDFREQKGGLSGAPLTDLSTAMIRRFYALTDGRIPIIGAGGISSGEDAYAKIRAGATLVQLYSGLVFHGPALIRKINLDLLELLRSDGFSHITEAVGADHKN</sequence>
<dbReference type="PIRSF" id="PIRSF000164">
    <property type="entry name" value="DHO_oxidase"/>
    <property type="match status" value="1"/>
</dbReference>
<evidence type="ECO:0000256" key="5">
    <source>
        <dbReference type="ARBA" id="ARBA00022630"/>
    </source>
</evidence>
<accession>A0A2W5FQ67</accession>
<comment type="catalytic activity">
    <reaction evidence="10 11">
        <text>(S)-dihydroorotate + a quinone = orotate + a quinol</text>
        <dbReference type="Rhea" id="RHEA:30187"/>
        <dbReference type="ChEBI" id="CHEBI:24646"/>
        <dbReference type="ChEBI" id="CHEBI:30839"/>
        <dbReference type="ChEBI" id="CHEBI:30864"/>
        <dbReference type="ChEBI" id="CHEBI:132124"/>
        <dbReference type="EC" id="1.3.5.2"/>
    </reaction>
</comment>
<dbReference type="InterPro" id="IPR001295">
    <property type="entry name" value="Dihydroorotate_DH_CS"/>
</dbReference>
<dbReference type="Proteomes" id="UP000249739">
    <property type="component" value="Unassembled WGS sequence"/>
</dbReference>
<dbReference type="InterPro" id="IPR012135">
    <property type="entry name" value="Dihydroorotate_DH_1_2"/>
</dbReference>
<feature type="binding site" evidence="11">
    <location>
        <position position="294"/>
    </location>
    <ligand>
        <name>FMN</name>
        <dbReference type="ChEBI" id="CHEBI:58210"/>
    </ligand>
</feature>
<dbReference type="EC" id="1.3.5.2" evidence="11"/>
<dbReference type="PROSITE" id="PS00912">
    <property type="entry name" value="DHODEHASE_2"/>
    <property type="match status" value="1"/>
</dbReference>
<dbReference type="GO" id="GO:0106430">
    <property type="term" value="F:dihydroorotate dehydrogenase (quinone) activity"/>
    <property type="evidence" value="ECO:0007669"/>
    <property type="project" value="UniProtKB-EC"/>
</dbReference>
<comment type="pathway">
    <text evidence="3 11">Pyrimidine metabolism; UMP biosynthesis via de novo pathway; orotate from (S)-dihydroorotate (quinone route): step 1/1.</text>
</comment>
<keyword evidence="7 11" id="KW-0665">Pyrimidine biosynthesis</keyword>
<dbReference type="PROSITE" id="PS00911">
    <property type="entry name" value="DHODEHASE_1"/>
    <property type="match status" value="1"/>
</dbReference>
<evidence type="ECO:0000256" key="6">
    <source>
        <dbReference type="ARBA" id="ARBA00022643"/>
    </source>
</evidence>
<feature type="binding site" evidence="11">
    <location>
        <position position="62"/>
    </location>
    <ligand>
        <name>substrate</name>
    </ligand>
</feature>